<dbReference type="InterPro" id="IPR036291">
    <property type="entry name" value="NAD(P)-bd_dom_sf"/>
</dbReference>
<dbReference type="OrthoDB" id="4690547at2"/>
<dbReference type="eggNOG" id="COG4221">
    <property type="taxonomic scope" value="Bacteria"/>
</dbReference>
<organism evidence="4 5">
    <name type="scientific">Gordonia neofelifaecis NRRL B-59395</name>
    <dbReference type="NCBI Taxonomy" id="644548"/>
    <lineage>
        <taxon>Bacteria</taxon>
        <taxon>Bacillati</taxon>
        <taxon>Actinomycetota</taxon>
        <taxon>Actinomycetes</taxon>
        <taxon>Mycobacteriales</taxon>
        <taxon>Gordoniaceae</taxon>
        <taxon>Gordonia</taxon>
    </lineage>
</organism>
<proteinExistence type="inferred from homology"/>
<evidence type="ECO:0000313" key="5">
    <source>
        <dbReference type="Proteomes" id="UP000035065"/>
    </source>
</evidence>
<dbReference type="AlphaFoldDB" id="F1YPF9"/>
<sequence>MASAAEVFGGGVLAVTGGGAGVGEGLARYAASIGMSVAIGDVDVDAAERVAADIVSAGGRAVARRVDVRDASQVEAWADSVYADLGPVRLLINNAGVEQFGYLWDTPVDNWRRLIDINVTGVFNGVKAFVPRMADAGEPAHIWNLSSIGGVAVAARQGPYIVSKHAVLALTENLLVDVRGAGLDISVAAVLPASVASNIFDSAGGVEAGDEAASDAEREAMLKLRDTAMSPLEAAERVFAQAAGGEFYLLTHAELVGTAMAARGEQLRTRTAPRSRT</sequence>
<dbReference type="Proteomes" id="UP000035065">
    <property type="component" value="Unassembled WGS sequence"/>
</dbReference>
<dbReference type="Pfam" id="PF00106">
    <property type="entry name" value="adh_short"/>
    <property type="match status" value="1"/>
</dbReference>
<accession>F1YPF9</accession>
<dbReference type="RefSeq" id="WP_009681001.1">
    <property type="nucleotide sequence ID" value="NZ_AEUD01000024.1"/>
</dbReference>
<dbReference type="STRING" id="644548.SCNU_19070"/>
<comment type="caution">
    <text evidence="4">The sequence shown here is derived from an EMBL/GenBank/DDBJ whole genome shotgun (WGS) entry which is preliminary data.</text>
</comment>
<evidence type="ECO:0000256" key="1">
    <source>
        <dbReference type="ARBA" id="ARBA00006484"/>
    </source>
</evidence>
<reference evidence="4 5" key="1">
    <citation type="journal article" date="2011" name="J. Bacteriol.">
        <title>Draft Genome Sequence of Gordonia neofelifaecis NRRL B-59395, a Cholesterol-Degrading Actinomycete.</title>
        <authorList>
            <person name="Ge F."/>
            <person name="Li W."/>
            <person name="Chen G."/>
            <person name="Liu Y."/>
            <person name="Zhang G."/>
            <person name="Yong B."/>
            <person name="Wang Q."/>
            <person name="Wang N."/>
            <person name="Huang Z."/>
            <person name="Li W."/>
            <person name="Wang J."/>
            <person name="Wu C."/>
            <person name="Xie Q."/>
            <person name="Liu G."/>
        </authorList>
    </citation>
    <scope>NUCLEOTIDE SEQUENCE [LARGE SCALE GENOMIC DNA]</scope>
    <source>
        <strain evidence="4 5">NRRL B-59395</strain>
    </source>
</reference>
<dbReference type="InterPro" id="IPR002347">
    <property type="entry name" value="SDR_fam"/>
</dbReference>
<dbReference type="PRINTS" id="PR00081">
    <property type="entry name" value="GDHRDH"/>
</dbReference>
<dbReference type="PANTHER" id="PTHR43115:SF4">
    <property type="entry name" value="DEHYDROGENASE_REDUCTASE SDR FAMILY MEMBER 11"/>
    <property type="match status" value="1"/>
</dbReference>
<comment type="similarity">
    <text evidence="1 3">Belongs to the short-chain dehydrogenases/reductases (SDR) family.</text>
</comment>
<dbReference type="SUPFAM" id="SSF51735">
    <property type="entry name" value="NAD(P)-binding Rossmann-fold domains"/>
    <property type="match status" value="1"/>
</dbReference>
<keyword evidence="2" id="KW-0560">Oxidoreductase</keyword>
<evidence type="ECO:0000313" key="4">
    <source>
        <dbReference type="EMBL" id="EGD53410.1"/>
    </source>
</evidence>
<dbReference type="CDD" id="cd05233">
    <property type="entry name" value="SDR_c"/>
    <property type="match status" value="1"/>
</dbReference>
<evidence type="ECO:0000256" key="3">
    <source>
        <dbReference type="RuleBase" id="RU000363"/>
    </source>
</evidence>
<protein>
    <submittedName>
        <fullName evidence="4">Short-chain dehydrogenase/reductase SDR</fullName>
    </submittedName>
</protein>
<keyword evidence="5" id="KW-1185">Reference proteome</keyword>
<dbReference type="EMBL" id="AEUD01000024">
    <property type="protein sequence ID" value="EGD53410.1"/>
    <property type="molecule type" value="Genomic_DNA"/>
</dbReference>
<dbReference type="Gene3D" id="3.40.50.720">
    <property type="entry name" value="NAD(P)-binding Rossmann-like Domain"/>
    <property type="match status" value="1"/>
</dbReference>
<evidence type="ECO:0000256" key="2">
    <source>
        <dbReference type="ARBA" id="ARBA00023002"/>
    </source>
</evidence>
<gene>
    <name evidence="4" type="ORF">SCNU_19070</name>
</gene>
<dbReference type="GO" id="GO:0016491">
    <property type="term" value="F:oxidoreductase activity"/>
    <property type="evidence" value="ECO:0007669"/>
    <property type="project" value="UniProtKB-KW"/>
</dbReference>
<dbReference type="PANTHER" id="PTHR43115">
    <property type="entry name" value="DEHYDROGENASE/REDUCTASE SDR FAMILY MEMBER 11"/>
    <property type="match status" value="1"/>
</dbReference>
<dbReference type="PRINTS" id="PR00080">
    <property type="entry name" value="SDRFAMILY"/>
</dbReference>
<name>F1YPF9_9ACTN</name>